<comment type="caution">
    <text evidence="1">The sequence shown here is derived from an EMBL/GenBank/DDBJ whole genome shotgun (WGS) entry which is preliminary data.</text>
</comment>
<dbReference type="RefSeq" id="WP_134751377.1">
    <property type="nucleotide sequence ID" value="NZ_MYFO02000005.1"/>
</dbReference>
<evidence type="ECO:0000313" key="2">
    <source>
        <dbReference type="Proteomes" id="UP000298246"/>
    </source>
</evidence>
<accession>A0A4Y8Q5E9</accession>
<proteinExistence type="predicted"/>
<evidence type="ECO:0008006" key="3">
    <source>
        <dbReference type="Google" id="ProtNLM"/>
    </source>
</evidence>
<dbReference type="Gene3D" id="3.40.50.12580">
    <property type="match status" value="1"/>
</dbReference>
<keyword evidence="2" id="KW-1185">Reference proteome</keyword>
<dbReference type="SUPFAM" id="SSF53756">
    <property type="entry name" value="UDP-Glycosyltransferase/glycogen phosphorylase"/>
    <property type="match status" value="1"/>
</dbReference>
<evidence type="ECO:0000313" key="1">
    <source>
        <dbReference type="EMBL" id="TFE89311.1"/>
    </source>
</evidence>
<sequence>MRKNVLIFSYLPRHLKKLLPLVAELVQDTRFHVSLVLMTREEQAIAAQLNLPYRMLDEFTQLPRNHDFDLGWGLEPLIRAISDLEPELFIAIEVNYILRNAVRFCKQTRIPSIILQHGTPNRYSRHAFVPFEGNLFAAWGEFTRDFLIREGMNPHQIVLTGGIPFDASMNKKPQREELARELRLDLNKQWILFTTQGPGAGNRPTPEEIHHSIAETAQFFGASRGCQLLLQIHPGQQIDEIQAIVDEVASDAIVMKYRDTEQLIASCDRMMTFFSTTALDAIIMGKPLLLINLSGEEEFLPFVRMDAALGVYKKEDMRETLEQFLTYRALPERIRRAAEYVNDRNDGQALLRILNLIYRQLDLPFENGGNISEPE</sequence>
<dbReference type="AlphaFoldDB" id="A0A4Y8Q5E9"/>
<name>A0A4Y8Q5E9_9BACL</name>
<organism evidence="1 2">
    <name type="scientific">Paenibacillus athensensis</name>
    <dbReference type="NCBI Taxonomy" id="1967502"/>
    <lineage>
        <taxon>Bacteria</taxon>
        <taxon>Bacillati</taxon>
        <taxon>Bacillota</taxon>
        <taxon>Bacilli</taxon>
        <taxon>Bacillales</taxon>
        <taxon>Paenibacillaceae</taxon>
        <taxon>Paenibacillus</taxon>
    </lineage>
</organism>
<protein>
    <recommendedName>
        <fullName evidence="3">UDP-N-acetylglucosamine 2-epimerase domain-containing protein</fullName>
    </recommendedName>
</protein>
<dbReference type="OrthoDB" id="1835735at2"/>
<gene>
    <name evidence="1" type="ORF">B5M42_07605</name>
</gene>
<reference evidence="1 2" key="1">
    <citation type="submission" date="2017-03" db="EMBL/GenBank/DDBJ databases">
        <title>Isolation of Levoglucosan Utilizing Bacteria.</title>
        <authorList>
            <person name="Arya A.S."/>
        </authorList>
    </citation>
    <scope>NUCLEOTIDE SEQUENCE [LARGE SCALE GENOMIC DNA]</scope>
    <source>
        <strain evidence="1 2">MEC069</strain>
    </source>
</reference>
<dbReference type="InterPro" id="IPR043148">
    <property type="entry name" value="TagF_C"/>
</dbReference>
<dbReference type="Proteomes" id="UP000298246">
    <property type="component" value="Unassembled WGS sequence"/>
</dbReference>
<dbReference type="EMBL" id="MYFO01000007">
    <property type="protein sequence ID" value="TFE89311.1"/>
    <property type="molecule type" value="Genomic_DNA"/>
</dbReference>